<keyword evidence="4 9" id="KW-0863">Zinc-finger</keyword>
<keyword evidence="8" id="KW-0539">Nucleus</keyword>
<organism evidence="12 13">
    <name type="scientific">Pichia sorbitophila (strain ATCC MYA-4447 / BCRC 22081 / CBS 7064 / NBRC 10061 / NRRL Y-12695)</name>
    <name type="common">Hybrid yeast</name>
    <dbReference type="NCBI Taxonomy" id="559304"/>
    <lineage>
        <taxon>Eukaryota</taxon>
        <taxon>Fungi</taxon>
        <taxon>Dikarya</taxon>
        <taxon>Ascomycota</taxon>
        <taxon>Saccharomycotina</taxon>
        <taxon>Pichiomycetes</taxon>
        <taxon>Debaryomycetaceae</taxon>
        <taxon>Millerozyma</taxon>
    </lineage>
</organism>
<feature type="compositionally biased region" description="Polar residues" evidence="10">
    <location>
        <begin position="398"/>
        <end position="412"/>
    </location>
</feature>
<evidence type="ECO:0000256" key="1">
    <source>
        <dbReference type="ARBA" id="ARBA00004123"/>
    </source>
</evidence>
<dbReference type="GO" id="GO:0045944">
    <property type="term" value="P:positive regulation of transcription by RNA polymerase II"/>
    <property type="evidence" value="ECO:0007669"/>
    <property type="project" value="TreeGrafter"/>
</dbReference>
<dbReference type="InParanoid" id="G8YE64"/>
<dbReference type="InterPro" id="IPR039355">
    <property type="entry name" value="Transcription_factor_GATA"/>
</dbReference>
<feature type="region of interest" description="Disordered" evidence="10">
    <location>
        <begin position="1"/>
        <end position="35"/>
    </location>
</feature>
<dbReference type="Gene3D" id="3.30.50.10">
    <property type="entry name" value="Erythroid Transcription Factor GATA-1, subunit A"/>
    <property type="match status" value="2"/>
</dbReference>
<dbReference type="PROSITE" id="PS50114">
    <property type="entry name" value="GATA_ZN_FINGER_2"/>
    <property type="match status" value="2"/>
</dbReference>
<name>G8YE64_PICSO</name>
<dbReference type="STRING" id="559304.G8YE64"/>
<feature type="compositionally biased region" description="Polar residues" evidence="10">
    <location>
        <begin position="235"/>
        <end position="253"/>
    </location>
</feature>
<evidence type="ECO:0000259" key="11">
    <source>
        <dbReference type="PROSITE" id="PS50114"/>
    </source>
</evidence>
<comment type="subcellular location">
    <subcellularLocation>
        <location evidence="1">Nucleus</location>
    </subcellularLocation>
</comment>
<dbReference type="GO" id="GO:0006879">
    <property type="term" value="P:intracellular iron ion homeostasis"/>
    <property type="evidence" value="ECO:0007669"/>
    <property type="project" value="UniProtKB-ARBA"/>
</dbReference>
<dbReference type="AlphaFoldDB" id="G8YE64"/>
<dbReference type="PRINTS" id="PR00619">
    <property type="entry name" value="GATAZNFINGER"/>
</dbReference>
<keyword evidence="7" id="KW-0804">Transcription</keyword>
<feature type="compositionally biased region" description="Basic and acidic residues" evidence="10">
    <location>
        <begin position="196"/>
        <end position="206"/>
    </location>
</feature>
<evidence type="ECO:0000256" key="4">
    <source>
        <dbReference type="ARBA" id="ARBA00022771"/>
    </source>
</evidence>
<dbReference type="Pfam" id="PF00320">
    <property type="entry name" value="GATA"/>
    <property type="match status" value="2"/>
</dbReference>
<feature type="compositionally biased region" description="Basic residues" evidence="10">
    <location>
        <begin position="180"/>
        <end position="195"/>
    </location>
</feature>
<evidence type="ECO:0000256" key="9">
    <source>
        <dbReference type="PROSITE-ProRule" id="PRU00094"/>
    </source>
</evidence>
<feature type="compositionally biased region" description="Basic and acidic residues" evidence="10">
    <location>
        <begin position="1"/>
        <end position="13"/>
    </location>
</feature>
<feature type="compositionally biased region" description="Polar residues" evidence="10">
    <location>
        <begin position="423"/>
        <end position="458"/>
    </location>
</feature>
<dbReference type="OrthoDB" id="515401at2759"/>
<dbReference type="Proteomes" id="UP000005222">
    <property type="component" value="Chromosome I"/>
</dbReference>
<keyword evidence="13" id="KW-1185">Reference proteome</keyword>
<dbReference type="GO" id="GO:0000981">
    <property type="term" value="F:DNA-binding transcription factor activity, RNA polymerase II-specific"/>
    <property type="evidence" value="ECO:0007669"/>
    <property type="project" value="TreeGrafter"/>
</dbReference>
<dbReference type="CDD" id="cd00202">
    <property type="entry name" value="ZnF_GATA"/>
    <property type="match status" value="2"/>
</dbReference>
<feature type="compositionally biased region" description="Polar residues" evidence="10">
    <location>
        <begin position="217"/>
        <end position="226"/>
    </location>
</feature>
<dbReference type="GO" id="GO:0000978">
    <property type="term" value="F:RNA polymerase II cis-regulatory region sequence-specific DNA binding"/>
    <property type="evidence" value="ECO:0007669"/>
    <property type="project" value="TreeGrafter"/>
</dbReference>
<feature type="compositionally biased region" description="Polar residues" evidence="10">
    <location>
        <begin position="263"/>
        <end position="279"/>
    </location>
</feature>
<evidence type="ECO:0000256" key="10">
    <source>
        <dbReference type="SAM" id="MobiDB-lite"/>
    </source>
</evidence>
<accession>G8YE64</accession>
<dbReference type="SUPFAM" id="SSF57716">
    <property type="entry name" value="Glucocorticoid receptor-like (DNA-binding domain)"/>
    <property type="match status" value="2"/>
</dbReference>
<dbReference type="PANTHER" id="PTHR10071:SF335">
    <property type="entry name" value="IRON-SENSING TRANSCRIPTIONAL REPRESSOR-RELATED"/>
    <property type="match status" value="1"/>
</dbReference>
<evidence type="ECO:0000256" key="6">
    <source>
        <dbReference type="ARBA" id="ARBA00023015"/>
    </source>
</evidence>
<evidence type="ECO:0000313" key="12">
    <source>
        <dbReference type="EMBL" id="CCE81463.1"/>
    </source>
</evidence>
<dbReference type="InterPro" id="IPR000679">
    <property type="entry name" value="Znf_GATA"/>
</dbReference>
<dbReference type="GO" id="GO:0005634">
    <property type="term" value="C:nucleus"/>
    <property type="evidence" value="ECO:0007669"/>
    <property type="project" value="UniProtKB-SubCell"/>
</dbReference>
<keyword evidence="3" id="KW-0677">Repeat</keyword>
<dbReference type="GO" id="GO:0008270">
    <property type="term" value="F:zinc ion binding"/>
    <property type="evidence" value="ECO:0007669"/>
    <property type="project" value="UniProtKB-KW"/>
</dbReference>
<dbReference type="InterPro" id="IPR013088">
    <property type="entry name" value="Znf_NHR/GATA"/>
</dbReference>
<evidence type="ECO:0000256" key="3">
    <source>
        <dbReference type="ARBA" id="ARBA00022737"/>
    </source>
</evidence>
<evidence type="ECO:0000313" key="13">
    <source>
        <dbReference type="Proteomes" id="UP000005222"/>
    </source>
</evidence>
<dbReference type="OMA" id="SAVEYSY"/>
<feature type="region of interest" description="Disordered" evidence="10">
    <location>
        <begin position="343"/>
        <end position="377"/>
    </location>
</feature>
<protein>
    <submittedName>
        <fullName evidence="12">Piso0_002120 protein</fullName>
    </submittedName>
</protein>
<reference evidence="12 13" key="1">
    <citation type="journal article" date="2012" name="G3 (Bethesda)">
        <title>Pichia sorbitophila, an interspecies yeast hybrid reveals early steps of genome resolution following polyploidization.</title>
        <authorList>
            <person name="Leh Louis V."/>
            <person name="Despons L."/>
            <person name="Friedrich A."/>
            <person name="Martin T."/>
            <person name="Durrens P."/>
            <person name="Casaregola S."/>
            <person name="Neuveglise C."/>
            <person name="Fairhead C."/>
            <person name="Marck C."/>
            <person name="Cruz J.A."/>
            <person name="Straub M.L."/>
            <person name="Kugler V."/>
            <person name="Sacerdot C."/>
            <person name="Uzunov Z."/>
            <person name="Thierry A."/>
            <person name="Weiss S."/>
            <person name="Bleykasten C."/>
            <person name="De Montigny J."/>
            <person name="Jacques N."/>
            <person name="Jung P."/>
            <person name="Lemaire M."/>
            <person name="Mallet S."/>
            <person name="Morel G."/>
            <person name="Richard G.F."/>
            <person name="Sarkar A."/>
            <person name="Savel G."/>
            <person name="Schacherer J."/>
            <person name="Seret M.L."/>
            <person name="Talla E."/>
            <person name="Samson G."/>
            <person name="Jubin C."/>
            <person name="Poulain J."/>
            <person name="Vacherie B."/>
            <person name="Barbe V."/>
            <person name="Pelletier E."/>
            <person name="Sherman D.J."/>
            <person name="Westhof E."/>
            <person name="Weissenbach J."/>
            <person name="Baret P.V."/>
            <person name="Wincker P."/>
            <person name="Gaillardin C."/>
            <person name="Dujon B."/>
            <person name="Souciet J.L."/>
        </authorList>
    </citation>
    <scope>NUCLEOTIDE SEQUENCE [LARGE SCALE GENOMIC DNA]</scope>
    <source>
        <strain evidence="13">ATCC MYA-4447 / BCRC 22081 / CBS 7064 / NBRC 10061 / NRRL Y-12695</strain>
    </source>
</reference>
<dbReference type="FunFam" id="3.30.50.10:FF:000039">
    <property type="entry name" value="Siderophore transcription factor SreA"/>
    <property type="match status" value="1"/>
</dbReference>
<evidence type="ECO:0000256" key="2">
    <source>
        <dbReference type="ARBA" id="ARBA00022723"/>
    </source>
</evidence>
<feature type="domain" description="GATA-type" evidence="11">
    <location>
        <begin position="23"/>
        <end position="79"/>
    </location>
</feature>
<dbReference type="PROSITE" id="PS00344">
    <property type="entry name" value="GATA_ZN_FINGER_1"/>
    <property type="match status" value="2"/>
</dbReference>
<keyword evidence="6" id="KW-0805">Transcription regulation</keyword>
<sequence>MSKEMSIEENDKHKGGKVASSEAEEGQQCSNCGTTKTPLWRRAPDGTLICNACGLYLRSNSTNRPVNLKRPPNTIPIAKDEEGSCKGDGRCNGTGGSSACKGCPAFNNRVLITKELESAANTPSKAPGPEAEAKDDPMAIACFNCGSTITPLWRRDDAGNTICNACGLYYRLHGSHRPIKMKSSTIKRRKRNHIQIKKDDADDRVPDSIPHAKASESKQQNNTKGANEQFEQKIDLNSSKTQNSQPSQKQVPETSYRPAPSRAPQQVQTMNPGGQQPSVPTVPAFNMNQFSIYPPYASARIPNGPGPVPGPSPVGFYNQQPPSYYPPPHMVYPYPYMFPFHPANRDIQQTTPSASPQPQAVPQEQASGEVPASDAAAAAKKLTSSSFVQQIPHTNRASASIRAYSQTQSPESGQAVPSRKDLSTNAYQGSSQSTSPGLKIASPNNAQKTAGSGPTTPSVKLPSIAFLGTRQASPSHVSQKDAKVKASTRSSTPVAIDFTNYNAQSYAPLSEQGKAIDVERSALSSPNSSIKKKTPVMSIGGLLNDV</sequence>
<dbReference type="EMBL" id="FO082051">
    <property type="protein sequence ID" value="CCE81463.1"/>
    <property type="molecule type" value="Genomic_DNA"/>
</dbReference>
<proteinExistence type="predicted"/>
<evidence type="ECO:0000256" key="8">
    <source>
        <dbReference type="ARBA" id="ARBA00023242"/>
    </source>
</evidence>
<keyword evidence="5" id="KW-0862">Zinc</keyword>
<dbReference type="FunFam" id="3.30.50.10:FF:000007">
    <property type="entry name" value="Nitrogen regulatory AreA, N-terminal"/>
    <property type="match status" value="1"/>
</dbReference>
<dbReference type="PANTHER" id="PTHR10071">
    <property type="entry name" value="TRANSCRIPTION FACTOR GATA FAMILY MEMBER"/>
    <property type="match status" value="1"/>
</dbReference>
<evidence type="ECO:0000256" key="5">
    <source>
        <dbReference type="ARBA" id="ARBA00022833"/>
    </source>
</evidence>
<evidence type="ECO:0000256" key="7">
    <source>
        <dbReference type="ARBA" id="ARBA00023163"/>
    </source>
</evidence>
<feature type="region of interest" description="Disordered" evidence="10">
    <location>
        <begin position="398"/>
        <end position="461"/>
    </location>
</feature>
<dbReference type="GO" id="GO:0000122">
    <property type="term" value="P:negative regulation of transcription by RNA polymerase II"/>
    <property type="evidence" value="ECO:0007669"/>
    <property type="project" value="TreeGrafter"/>
</dbReference>
<feature type="region of interest" description="Disordered" evidence="10">
    <location>
        <begin position="180"/>
        <end position="283"/>
    </location>
</feature>
<dbReference type="SMART" id="SM00401">
    <property type="entry name" value="ZnF_GATA"/>
    <property type="match status" value="2"/>
</dbReference>
<gene>
    <name evidence="12" type="primary">Piso0_002120</name>
    <name evidence="12" type="ORF">GNLVRS01_PISO0I03308g</name>
</gene>
<dbReference type="HOGENOM" id="CLU_040438_0_0_1"/>
<feature type="domain" description="GATA-type" evidence="11">
    <location>
        <begin position="142"/>
        <end position="189"/>
    </location>
</feature>
<keyword evidence="2" id="KW-0479">Metal-binding</keyword>
<dbReference type="eggNOG" id="KOG1601">
    <property type="taxonomic scope" value="Eukaryota"/>
</dbReference>